<organism evidence="1 2">
    <name type="scientific">Bullifex porci</name>
    <dbReference type="NCBI Taxonomy" id="2606638"/>
    <lineage>
        <taxon>Bacteria</taxon>
        <taxon>Pseudomonadati</taxon>
        <taxon>Spirochaetota</taxon>
        <taxon>Spirochaetia</taxon>
        <taxon>Spirochaetales</taxon>
        <taxon>Spirochaetaceae</taxon>
        <taxon>Bullifex</taxon>
    </lineage>
</organism>
<accession>A0A7X2PAX7</accession>
<dbReference type="EMBL" id="VUNN01000002">
    <property type="protein sequence ID" value="MSU05519.1"/>
    <property type="molecule type" value="Genomic_DNA"/>
</dbReference>
<dbReference type="Proteomes" id="UP000460549">
    <property type="component" value="Unassembled WGS sequence"/>
</dbReference>
<comment type="caution">
    <text evidence="1">The sequence shown here is derived from an EMBL/GenBank/DDBJ whole genome shotgun (WGS) entry which is preliminary data.</text>
</comment>
<proteinExistence type="predicted"/>
<gene>
    <name evidence="1" type="ORF">FYJ80_01820</name>
</gene>
<evidence type="ECO:0000313" key="2">
    <source>
        <dbReference type="Proteomes" id="UP000460549"/>
    </source>
</evidence>
<evidence type="ECO:0000313" key="1">
    <source>
        <dbReference type="EMBL" id="MSU05519.1"/>
    </source>
</evidence>
<dbReference type="InterPro" id="IPR025591">
    <property type="entry name" value="RloB"/>
</dbReference>
<reference evidence="1 2" key="1">
    <citation type="submission" date="2019-08" db="EMBL/GenBank/DDBJ databases">
        <title>In-depth cultivation of the pig gut microbiome towards novel bacterial diversity and tailored functional studies.</title>
        <authorList>
            <person name="Wylensek D."/>
            <person name="Hitch T.C.A."/>
            <person name="Clavel T."/>
        </authorList>
    </citation>
    <scope>NUCLEOTIDE SEQUENCE [LARGE SCALE GENOMIC DNA]</scope>
    <source>
        <strain evidence="1 2">NM-380-WT-3C1</strain>
    </source>
</reference>
<dbReference type="Pfam" id="PF13707">
    <property type="entry name" value="RloB"/>
    <property type="match status" value="1"/>
</dbReference>
<dbReference type="AlphaFoldDB" id="A0A7X2PAX7"/>
<dbReference type="RefSeq" id="WP_154424418.1">
    <property type="nucleotide sequence ID" value="NZ_VUNN01000002.1"/>
</dbReference>
<sequence>MLETKKYVLTVEGETEQWYFIWLRDQINGFEGRTYNVSIVPRVQQSPKSFYKGTNLKVTPEVIHICDVESTDDYHIEKFENILKEMKEADRQKKIKYQLGYSNFTFELWMILHKKDCFGPFNSRKQYLAPIQQAFGEKFEDLDHYKQESAFKRCLGKLSLNDVKDALRRADKIAEQNGKDGKKPVNLCGYSYYRDNPALSINEVVKKIFTECGVLPKRK</sequence>
<protein>
    <submittedName>
        <fullName evidence="1">RloB domain-containing protein</fullName>
    </submittedName>
</protein>
<keyword evidence="2" id="KW-1185">Reference proteome</keyword>
<name>A0A7X2PAX7_9SPIO</name>